<dbReference type="RefSeq" id="WP_167143494.1">
    <property type="nucleotide sequence ID" value="NZ_VWXD01000015.1"/>
</dbReference>
<keyword evidence="2" id="KW-1185">Reference proteome</keyword>
<name>A0ABX0R247_9GAMM</name>
<dbReference type="Pfam" id="PF02413">
    <property type="entry name" value="Caudo_TAP"/>
    <property type="match status" value="1"/>
</dbReference>
<reference evidence="1 2" key="1">
    <citation type="journal article" date="2019" name="bioRxiv">
        <title>Bacteria contribute to plant secondary compound degradation in a generalist herbivore system.</title>
        <authorList>
            <person name="Francoeur C.B."/>
            <person name="Khadempour L."/>
            <person name="Moreira-Soto R.D."/>
            <person name="Gotting K."/>
            <person name="Book A.J."/>
            <person name="Pinto-Tomas A.A."/>
            <person name="Keefover-Ring K."/>
            <person name="Currie C.R."/>
        </authorList>
    </citation>
    <scope>NUCLEOTIDE SEQUENCE [LARGE SCALE GENOMIC DNA]</scope>
    <source>
        <strain evidence="1 2">Acro-805</strain>
    </source>
</reference>
<dbReference type="Proteomes" id="UP000780690">
    <property type="component" value="Unassembled WGS sequence"/>
</dbReference>
<sequence>MSEEKIESQQEVSGGDAGNIKYYYAGQGFYSSDVIATAIVNGFTMNDLIEISREDYNAWFSPPEGKYGAWVDGRPVIIDIPNPDYQDIAESKRKALLDEATQAITVGQTKLLMGRKLSGDETESLDAWMDYIDALNDTDISVAPDIQWPTKPTP</sequence>
<accession>A0ABX0R247</accession>
<gene>
    <name evidence="1" type="ORF">F3J38_25190</name>
</gene>
<protein>
    <submittedName>
        <fullName evidence="1">Tail fiber assembly protein</fullName>
    </submittedName>
</protein>
<comment type="caution">
    <text evidence="1">The sequence shown here is derived from an EMBL/GenBank/DDBJ whole genome shotgun (WGS) entry which is preliminary data.</text>
</comment>
<organism evidence="1 2">
    <name type="scientific">Candidatus Pantoea formicae</name>
    <dbReference type="NCBI Taxonomy" id="2608355"/>
    <lineage>
        <taxon>Bacteria</taxon>
        <taxon>Pseudomonadati</taxon>
        <taxon>Pseudomonadota</taxon>
        <taxon>Gammaproteobacteria</taxon>
        <taxon>Enterobacterales</taxon>
        <taxon>Erwiniaceae</taxon>
        <taxon>Pantoea</taxon>
    </lineage>
</organism>
<evidence type="ECO:0000313" key="2">
    <source>
        <dbReference type="Proteomes" id="UP000780690"/>
    </source>
</evidence>
<dbReference type="InterPro" id="IPR003458">
    <property type="entry name" value="Phage_T4_Gp38_tail_assem"/>
</dbReference>
<dbReference type="EMBL" id="VWXD01000015">
    <property type="protein sequence ID" value="NIF03304.1"/>
    <property type="molecule type" value="Genomic_DNA"/>
</dbReference>
<proteinExistence type="predicted"/>
<evidence type="ECO:0000313" key="1">
    <source>
        <dbReference type="EMBL" id="NIF03304.1"/>
    </source>
</evidence>